<evidence type="ECO:0000313" key="4">
    <source>
        <dbReference type="Proteomes" id="UP000188268"/>
    </source>
</evidence>
<evidence type="ECO:0000313" key="2">
    <source>
        <dbReference type="EMBL" id="OMP03764.1"/>
    </source>
</evidence>
<dbReference type="Proteomes" id="UP000188268">
    <property type="component" value="Unassembled WGS sequence"/>
</dbReference>
<evidence type="ECO:0000313" key="3">
    <source>
        <dbReference type="EMBL" id="OMP10196.1"/>
    </source>
</evidence>
<feature type="non-terminal residue" evidence="3">
    <location>
        <position position="30"/>
    </location>
</feature>
<name>A0A1R3KSZ7_COCAP</name>
<comment type="caution">
    <text evidence="3">The sequence shown here is derived from an EMBL/GenBank/DDBJ whole genome shotgun (WGS) entry which is preliminary data.</text>
</comment>
<feature type="region of interest" description="Disordered" evidence="1">
    <location>
        <begin position="1"/>
        <end position="30"/>
    </location>
</feature>
<dbReference type="EMBL" id="AWWV01005961">
    <property type="protein sequence ID" value="OMP03764.1"/>
    <property type="molecule type" value="Genomic_DNA"/>
</dbReference>
<dbReference type="AlphaFoldDB" id="A0A1R3KSZ7"/>
<dbReference type="Gramene" id="OMP03764">
    <property type="protein sequence ID" value="OMP03764"/>
    <property type="gene ID" value="CCACVL1_02273"/>
</dbReference>
<reference evidence="3 4" key="1">
    <citation type="submission" date="2013-09" db="EMBL/GenBank/DDBJ databases">
        <title>Corchorus capsularis genome sequencing.</title>
        <authorList>
            <person name="Alam M."/>
            <person name="Haque M.S."/>
            <person name="Islam M.S."/>
            <person name="Emdad E.M."/>
            <person name="Islam M.M."/>
            <person name="Ahmed B."/>
            <person name="Halim A."/>
            <person name="Hossen Q.M.M."/>
            <person name="Hossain M.Z."/>
            <person name="Ahmed R."/>
            <person name="Khan M.M."/>
            <person name="Islam R."/>
            <person name="Rashid M.M."/>
            <person name="Khan S.A."/>
            <person name="Rahman M.S."/>
            <person name="Alam M."/>
        </authorList>
    </citation>
    <scope>NUCLEOTIDE SEQUENCE [LARGE SCALE GENOMIC DNA]</scope>
    <source>
        <strain evidence="4">cv. CVL-1</strain>
        <tissue evidence="3">Whole seedling</tissue>
    </source>
</reference>
<proteinExistence type="predicted"/>
<evidence type="ECO:0000256" key="1">
    <source>
        <dbReference type="SAM" id="MobiDB-lite"/>
    </source>
</evidence>
<dbReference type="EMBL" id="AWWV01002707">
    <property type="protein sequence ID" value="OMP10196.1"/>
    <property type="molecule type" value="Genomic_DNA"/>
</dbReference>
<protein>
    <submittedName>
        <fullName evidence="3">Uncharacterized protein</fullName>
    </submittedName>
</protein>
<gene>
    <name evidence="3" type="ORF">CCACVL1_01012</name>
    <name evidence="2" type="ORF">CCACVL1_02273</name>
</gene>
<keyword evidence="4" id="KW-1185">Reference proteome</keyword>
<accession>A0A1R3KSZ7</accession>
<organism evidence="3 4">
    <name type="scientific">Corchorus capsularis</name>
    <name type="common">Jute</name>
    <dbReference type="NCBI Taxonomy" id="210143"/>
    <lineage>
        <taxon>Eukaryota</taxon>
        <taxon>Viridiplantae</taxon>
        <taxon>Streptophyta</taxon>
        <taxon>Embryophyta</taxon>
        <taxon>Tracheophyta</taxon>
        <taxon>Spermatophyta</taxon>
        <taxon>Magnoliopsida</taxon>
        <taxon>eudicotyledons</taxon>
        <taxon>Gunneridae</taxon>
        <taxon>Pentapetalae</taxon>
        <taxon>rosids</taxon>
        <taxon>malvids</taxon>
        <taxon>Malvales</taxon>
        <taxon>Malvaceae</taxon>
        <taxon>Grewioideae</taxon>
        <taxon>Apeibeae</taxon>
        <taxon>Corchorus</taxon>
    </lineage>
</organism>
<dbReference type="Gramene" id="OMP10196">
    <property type="protein sequence ID" value="OMP10196"/>
    <property type="gene ID" value="CCACVL1_01012"/>
</dbReference>
<sequence length="30" mass="3422">MREDSGESNPSNDLVDGFSRTLQPPYHSRE</sequence>